<name>A0A1C7LRE2_GRIFR</name>
<organism evidence="2 3">
    <name type="scientific">Grifola frondosa</name>
    <name type="common">Maitake</name>
    <name type="synonym">Polyporus frondosus</name>
    <dbReference type="NCBI Taxonomy" id="5627"/>
    <lineage>
        <taxon>Eukaryota</taxon>
        <taxon>Fungi</taxon>
        <taxon>Dikarya</taxon>
        <taxon>Basidiomycota</taxon>
        <taxon>Agaricomycotina</taxon>
        <taxon>Agaricomycetes</taxon>
        <taxon>Polyporales</taxon>
        <taxon>Grifolaceae</taxon>
        <taxon>Grifola</taxon>
    </lineage>
</organism>
<sequence>MTFTDPSKITRDSAELLVRYWQGRQMNPDIINVFRFSHGIAASIRINAVYSPETGLRWHSKKADHNSNATGKGKAKAVAGIMDESNSNEAFSGDESLDNDSSEDMDGDMDEQEVPTQSRKPVQAILPMPVARVNTKVAKDESPAWAGQSGHLRRVFLMALSDEALYQTFIRVITRMPGDLETAMPDGATTLAWDWTFTYSVLPPSFHLDVETMLKFLADWTVLVETWESDISSFKPENAILAALSIGLVLRDLKIAQFVVADPDDTSTDIPSHLYSTVHTFQDVQNLLEMCGRMTRSWITWEEYIEAQNPTETFIDQGVSIVKRNSAIAVRTAIAGPSGFNGKHSPKPAQIVSAIKPRRLTAGKPVGRIQQFYIDILAETETVHPQQAPLLLDDDHMSMADVDVEDQSRFNIDPNSIPKVKANMAFLPSISHHEPSPSDIGEPSPARRMVTRGTKRKLDEEHDARQNPMLDHGLRRQTRAATKAECPIPSVNNTRKPPKKAIGRKPVRKPAPRRAGKR</sequence>
<evidence type="ECO:0000256" key="1">
    <source>
        <dbReference type="SAM" id="MobiDB-lite"/>
    </source>
</evidence>
<comment type="caution">
    <text evidence="2">The sequence shown here is derived from an EMBL/GenBank/DDBJ whole genome shotgun (WGS) entry which is preliminary data.</text>
</comment>
<evidence type="ECO:0000313" key="3">
    <source>
        <dbReference type="Proteomes" id="UP000092993"/>
    </source>
</evidence>
<dbReference type="AlphaFoldDB" id="A0A1C7LRE2"/>
<evidence type="ECO:0000313" key="2">
    <source>
        <dbReference type="EMBL" id="OBZ65354.1"/>
    </source>
</evidence>
<feature type="compositionally biased region" description="Acidic residues" evidence="1">
    <location>
        <begin position="95"/>
        <end position="113"/>
    </location>
</feature>
<dbReference type="EMBL" id="LUGG01000045">
    <property type="protein sequence ID" value="OBZ65354.1"/>
    <property type="molecule type" value="Genomic_DNA"/>
</dbReference>
<protein>
    <submittedName>
        <fullName evidence="2">Uncharacterized protein</fullName>
    </submittedName>
</protein>
<dbReference type="Proteomes" id="UP000092993">
    <property type="component" value="Unassembled WGS sequence"/>
</dbReference>
<proteinExistence type="predicted"/>
<keyword evidence="3" id="KW-1185">Reference proteome</keyword>
<gene>
    <name evidence="2" type="ORF">A0H81_14675</name>
</gene>
<accession>A0A1C7LRE2</accession>
<feature type="region of interest" description="Disordered" evidence="1">
    <location>
        <begin position="431"/>
        <end position="518"/>
    </location>
</feature>
<feature type="compositionally biased region" description="Basic residues" evidence="1">
    <location>
        <begin position="496"/>
        <end position="518"/>
    </location>
</feature>
<feature type="compositionally biased region" description="Basic and acidic residues" evidence="1">
    <location>
        <begin position="456"/>
        <end position="465"/>
    </location>
</feature>
<reference evidence="2 3" key="1">
    <citation type="submission" date="2016-03" db="EMBL/GenBank/DDBJ databases">
        <title>Whole genome sequencing of Grifola frondosa 9006-11.</title>
        <authorList>
            <person name="Min B."/>
            <person name="Park H."/>
            <person name="Kim J.-G."/>
            <person name="Cho H."/>
            <person name="Oh Y.-L."/>
            <person name="Kong W.-S."/>
            <person name="Choi I.-G."/>
        </authorList>
    </citation>
    <scope>NUCLEOTIDE SEQUENCE [LARGE SCALE GENOMIC DNA]</scope>
    <source>
        <strain evidence="2 3">9006-11</strain>
    </source>
</reference>
<feature type="region of interest" description="Disordered" evidence="1">
    <location>
        <begin position="85"/>
        <end position="118"/>
    </location>
</feature>